<dbReference type="Pfam" id="PF01594">
    <property type="entry name" value="AI-2E_transport"/>
    <property type="match status" value="1"/>
</dbReference>
<comment type="caution">
    <text evidence="9">The sequence shown here is derived from an EMBL/GenBank/DDBJ whole genome shotgun (WGS) entry which is preliminary data.</text>
</comment>
<feature type="transmembrane region" description="Helical" evidence="8">
    <location>
        <begin position="136"/>
        <end position="155"/>
    </location>
</feature>
<dbReference type="GO" id="GO:0055085">
    <property type="term" value="P:transmembrane transport"/>
    <property type="evidence" value="ECO:0007669"/>
    <property type="project" value="TreeGrafter"/>
</dbReference>
<evidence type="ECO:0000256" key="8">
    <source>
        <dbReference type="SAM" id="Phobius"/>
    </source>
</evidence>
<dbReference type="EMBL" id="VSSQ01010448">
    <property type="protein sequence ID" value="MPM44368.1"/>
    <property type="molecule type" value="Genomic_DNA"/>
</dbReference>
<keyword evidence="4" id="KW-1003">Cell membrane</keyword>
<keyword evidence="6 8" id="KW-1133">Transmembrane helix</keyword>
<keyword evidence="3" id="KW-0813">Transport</keyword>
<evidence type="ECO:0000256" key="5">
    <source>
        <dbReference type="ARBA" id="ARBA00022692"/>
    </source>
</evidence>
<gene>
    <name evidence="9" type="ORF">SDC9_91046</name>
</gene>
<name>A0A644ZVA7_9ZZZZ</name>
<evidence type="ECO:0000256" key="4">
    <source>
        <dbReference type="ARBA" id="ARBA00022475"/>
    </source>
</evidence>
<dbReference type="AlphaFoldDB" id="A0A644ZVA7"/>
<comment type="subcellular location">
    <subcellularLocation>
        <location evidence="1">Cell membrane</location>
        <topology evidence="1">Multi-pass membrane protein</topology>
    </subcellularLocation>
</comment>
<evidence type="ECO:0000256" key="7">
    <source>
        <dbReference type="ARBA" id="ARBA00023136"/>
    </source>
</evidence>
<comment type="similarity">
    <text evidence="2">Belongs to the autoinducer-2 exporter (AI-2E) (TC 2.A.86) family.</text>
</comment>
<keyword evidence="5 8" id="KW-0812">Transmembrane</keyword>
<dbReference type="InterPro" id="IPR002549">
    <property type="entry name" value="AI-2E-like"/>
</dbReference>
<dbReference type="PANTHER" id="PTHR21716:SF53">
    <property type="entry name" value="PERMEASE PERM-RELATED"/>
    <property type="match status" value="1"/>
</dbReference>
<sequence>MIGTFAIDLSQLKITDLLTQLQGVLSPLLSNLGTILGNIASGAASTVTWTFFTILIAYFIDVESEGLRSNMIKLRVPGYQEDISRMGKQLGRIWNAYLRGQLSVFVITIVVYSVLLTAMGVRYSLGLALLAGLARFVPYVGPFVAWTTYGLVALFQGTTMFNLLPLPYALVIIGIALITDVIIDNFVSPRIMSDSLNVHPAGVLVMVLVMANLVGFIGVLLSAPLLASFQLIFTYVIRKLMDLDPWENMPADTAEVAAGGISFIGIKTGIINLWKKTVAFFSNVFKKSK</sequence>
<protein>
    <recommendedName>
        <fullName evidence="10">Transport protein YhhT</fullName>
    </recommendedName>
</protein>
<evidence type="ECO:0000256" key="1">
    <source>
        <dbReference type="ARBA" id="ARBA00004651"/>
    </source>
</evidence>
<feature type="transmembrane region" description="Helical" evidence="8">
    <location>
        <begin position="102"/>
        <end position="124"/>
    </location>
</feature>
<accession>A0A644ZVA7</accession>
<organism evidence="9">
    <name type="scientific">bioreactor metagenome</name>
    <dbReference type="NCBI Taxonomy" id="1076179"/>
    <lineage>
        <taxon>unclassified sequences</taxon>
        <taxon>metagenomes</taxon>
        <taxon>ecological metagenomes</taxon>
    </lineage>
</organism>
<feature type="transmembrane region" description="Helical" evidence="8">
    <location>
        <begin position="203"/>
        <end position="233"/>
    </location>
</feature>
<reference evidence="9" key="1">
    <citation type="submission" date="2019-08" db="EMBL/GenBank/DDBJ databases">
        <authorList>
            <person name="Kucharzyk K."/>
            <person name="Murdoch R.W."/>
            <person name="Higgins S."/>
            <person name="Loffler F."/>
        </authorList>
    </citation>
    <scope>NUCLEOTIDE SEQUENCE</scope>
</reference>
<evidence type="ECO:0000256" key="6">
    <source>
        <dbReference type="ARBA" id="ARBA00022989"/>
    </source>
</evidence>
<keyword evidence="7 8" id="KW-0472">Membrane</keyword>
<evidence type="ECO:0000256" key="2">
    <source>
        <dbReference type="ARBA" id="ARBA00009773"/>
    </source>
</evidence>
<evidence type="ECO:0000256" key="3">
    <source>
        <dbReference type="ARBA" id="ARBA00022448"/>
    </source>
</evidence>
<feature type="transmembrane region" description="Helical" evidence="8">
    <location>
        <begin position="35"/>
        <end position="60"/>
    </location>
</feature>
<evidence type="ECO:0008006" key="10">
    <source>
        <dbReference type="Google" id="ProtNLM"/>
    </source>
</evidence>
<dbReference type="PANTHER" id="PTHR21716">
    <property type="entry name" value="TRANSMEMBRANE PROTEIN"/>
    <property type="match status" value="1"/>
</dbReference>
<dbReference type="GO" id="GO:0005886">
    <property type="term" value="C:plasma membrane"/>
    <property type="evidence" value="ECO:0007669"/>
    <property type="project" value="UniProtKB-SubCell"/>
</dbReference>
<proteinExistence type="inferred from homology"/>
<evidence type="ECO:0000313" key="9">
    <source>
        <dbReference type="EMBL" id="MPM44368.1"/>
    </source>
</evidence>
<feature type="transmembrane region" description="Helical" evidence="8">
    <location>
        <begin position="162"/>
        <end position="183"/>
    </location>
</feature>